<dbReference type="InterPro" id="IPR003954">
    <property type="entry name" value="RRM_euk-type"/>
</dbReference>
<dbReference type="EMBL" id="BTGB01000001">
    <property type="protein sequence ID" value="GMM44204.1"/>
    <property type="molecule type" value="Genomic_DNA"/>
</dbReference>
<dbReference type="Pfam" id="PF00076">
    <property type="entry name" value="RRM_1"/>
    <property type="match status" value="2"/>
</dbReference>
<evidence type="ECO:0000313" key="5">
    <source>
        <dbReference type="Proteomes" id="UP001378960"/>
    </source>
</evidence>
<reference evidence="4 5" key="1">
    <citation type="journal article" date="2023" name="Elife">
        <title>Identification of key yeast species and microbe-microbe interactions impacting larval growth of Drosophila in the wild.</title>
        <authorList>
            <person name="Mure A."/>
            <person name="Sugiura Y."/>
            <person name="Maeda R."/>
            <person name="Honda K."/>
            <person name="Sakurai N."/>
            <person name="Takahashi Y."/>
            <person name="Watada M."/>
            <person name="Katoh T."/>
            <person name="Gotoh A."/>
            <person name="Gotoh Y."/>
            <person name="Taniguchi I."/>
            <person name="Nakamura K."/>
            <person name="Hayashi T."/>
            <person name="Katayama T."/>
            <person name="Uemura T."/>
            <person name="Hattori Y."/>
        </authorList>
    </citation>
    <scope>NUCLEOTIDE SEQUENCE [LARGE SCALE GENOMIC DNA]</scope>
    <source>
        <strain evidence="4 5">PK-24</strain>
    </source>
</reference>
<keyword evidence="5" id="KW-1185">Reference proteome</keyword>
<dbReference type="Proteomes" id="UP001378960">
    <property type="component" value="Unassembled WGS sequence"/>
</dbReference>
<gene>
    <name evidence="4" type="ORF">DAPK24_007790</name>
</gene>
<feature type="compositionally biased region" description="Basic and acidic residues" evidence="2">
    <location>
        <begin position="596"/>
        <end position="611"/>
    </location>
</feature>
<protein>
    <submittedName>
        <fullName evidence="4">Rim4 protein</fullName>
    </submittedName>
</protein>
<dbReference type="PANTHER" id="PTHR15241:SF304">
    <property type="entry name" value="RRM DOMAIN-CONTAINING PROTEIN"/>
    <property type="match status" value="1"/>
</dbReference>
<feature type="compositionally biased region" description="Acidic residues" evidence="2">
    <location>
        <begin position="129"/>
        <end position="149"/>
    </location>
</feature>
<evidence type="ECO:0000259" key="3">
    <source>
        <dbReference type="PROSITE" id="PS50102"/>
    </source>
</evidence>
<evidence type="ECO:0000313" key="4">
    <source>
        <dbReference type="EMBL" id="GMM44204.1"/>
    </source>
</evidence>
<dbReference type="SMART" id="SM00360">
    <property type="entry name" value="RRM"/>
    <property type="match status" value="2"/>
</dbReference>
<dbReference type="InterPro" id="IPR000504">
    <property type="entry name" value="RRM_dom"/>
</dbReference>
<keyword evidence="1" id="KW-0694">RNA-binding</keyword>
<dbReference type="GO" id="GO:0003723">
    <property type="term" value="F:RNA binding"/>
    <property type="evidence" value="ECO:0007669"/>
    <property type="project" value="UniProtKB-UniRule"/>
</dbReference>
<feature type="compositionally biased region" description="Low complexity" evidence="2">
    <location>
        <begin position="93"/>
        <end position="102"/>
    </location>
</feature>
<dbReference type="SUPFAM" id="SSF54928">
    <property type="entry name" value="RNA-binding domain, RBD"/>
    <property type="match status" value="2"/>
</dbReference>
<proteinExistence type="predicted"/>
<dbReference type="AlphaFoldDB" id="A0AAV5QYF7"/>
<feature type="region of interest" description="Disordered" evidence="2">
    <location>
        <begin position="51"/>
        <end position="71"/>
    </location>
</feature>
<comment type="caution">
    <text evidence="4">The sequence shown here is derived from an EMBL/GenBank/DDBJ whole genome shotgun (WGS) entry which is preliminary data.</text>
</comment>
<dbReference type="PANTHER" id="PTHR15241">
    <property type="entry name" value="TRANSFORMER-2-RELATED"/>
    <property type="match status" value="1"/>
</dbReference>
<dbReference type="InterPro" id="IPR035979">
    <property type="entry name" value="RBD_domain_sf"/>
</dbReference>
<dbReference type="Gene3D" id="3.30.70.330">
    <property type="match status" value="2"/>
</dbReference>
<sequence length="804" mass="93222">MTSFDNNIKIKLSDNDEIKPKFENMDLNASVNNKLINSNIKQEFENEIKIENEKNCKDQDDDDEDEEDENNSIVSYLNSAVSIAQTDTNTAISDSNDFNNKNSNHHHHIENDMDIDNDTDINSVSVNVDDSEIRDSDDDEDNDLDIDLDNGIEKDEDEKYIDEILSINKSDDAINTITQKYKKNNNFNSYDKESKDVRGRPSACVFVASLSSNLDDDILCKSVTEHFKQWGEMTLVKVLRDPANRPYAFVQYAKDEDADKAISEGQHSILNGRTVRCEKARVNRTLYLNLTNDGITEKIMNKLLTRFGEIEKLVTLDNNAKVVDDVNPKTHYNTWYCKFKYRQDAISAFANLKTKRNWNVEWSQNIEDEYSNVPEVTIDKYSIFVGHLDPRISKDEMVERFEQHGKIKEAILVNRPLSNFAFIKFKTKEAAAAAVERENHSMFKYKTIHVQYREMYNNYRRKFSNDSGLKLNLAPPPVNFKKRNYGNNNHNSNHNNNTYMNSFKFNNNYNSNYRTRNNSYFEDFSSTVNNSGVETYSQAFKMKNQYIQRDRFNFYNKNRNQNDFTIRRNNGELNYQDNQFNNPFIPTKTPAFENNNMDKAKMDNESKKDDETSTNQSFVDDSMNDSKLDENDESMSIEIIGNDDLNNGEKIQPNKDNIKHDVENDISTMRSNATFSSAGPKTGYTYSSIDNGEVEIPNMHMGPVMNPSYQYPCYYYYPTKDMQYMNPQIPPMIPIDHMNNGNMPPPPPTNGGYYYQYPNYMPPQSNGNGQIYPMYYYYNHPGMEHPGDVPNNPVAPNNTHVQQE</sequence>
<feature type="domain" description="RRM" evidence="3">
    <location>
        <begin position="203"/>
        <end position="293"/>
    </location>
</feature>
<accession>A0AAV5QYF7</accession>
<feature type="domain" description="RRM" evidence="3">
    <location>
        <begin position="381"/>
        <end position="455"/>
    </location>
</feature>
<dbReference type="InterPro" id="IPR012677">
    <property type="entry name" value="Nucleotide-bd_a/b_plait_sf"/>
</dbReference>
<feature type="region of interest" description="Disordered" evidence="2">
    <location>
        <begin position="91"/>
        <end position="149"/>
    </location>
</feature>
<organism evidence="4 5">
    <name type="scientific">Pichia kluyveri</name>
    <name type="common">Yeast</name>
    <dbReference type="NCBI Taxonomy" id="36015"/>
    <lineage>
        <taxon>Eukaryota</taxon>
        <taxon>Fungi</taxon>
        <taxon>Dikarya</taxon>
        <taxon>Ascomycota</taxon>
        <taxon>Saccharomycotina</taxon>
        <taxon>Pichiomycetes</taxon>
        <taxon>Pichiales</taxon>
        <taxon>Pichiaceae</taxon>
        <taxon>Pichia</taxon>
    </lineage>
</organism>
<name>A0AAV5QYF7_PICKL</name>
<feature type="compositionally biased region" description="Acidic residues" evidence="2">
    <location>
        <begin position="59"/>
        <end position="70"/>
    </location>
</feature>
<feature type="region of interest" description="Disordered" evidence="2">
    <location>
        <begin position="588"/>
        <end position="631"/>
    </location>
</feature>
<dbReference type="SMART" id="SM00361">
    <property type="entry name" value="RRM_1"/>
    <property type="match status" value="2"/>
</dbReference>
<evidence type="ECO:0000256" key="1">
    <source>
        <dbReference type="PROSITE-ProRule" id="PRU00176"/>
    </source>
</evidence>
<dbReference type="PROSITE" id="PS50102">
    <property type="entry name" value="RRM"/>
    <property type="match status" value="2"/>
</dbReference>
<evidence type="ECO:0000256" key="2">
    <source>
        <dbReference type="SAM" id="MobiDB-lite"/>
    </source>
</evidence>